<keyword evidence="1" id="KW-0812">Transmembrane</keyword>
<reference evidence="2" key="1">
    <citation type="submission" date="2013-07" db="EMBL/GenBank/DDBJ databases">
        <title>The genome of an arbuscular mycorrhizal fungus provides insights into the evolution of the oldest plant symbiosis.</title>
        <authorList>
            <consortium name="DOE Joint Genome Institute"/>
            <person name="Tisserant E."/>
            <person name="Malbreil M."/>
            <person name="Kuo A."/>
            <person name="Kohler A."/>
            <person name="Symeonidi A."/>
            <person name="Balestrini R."/>
            <person name="Charron P."/>
            <person name="Duensing N."/>
            <person name="Frei-dit-Frey N."/>
            <person name="Gianinazzi-Pearson V."/>
            <person name="Gilbert B."/>
            <person name="Handa Y."/>
            <person name="Hijri M."/>
            <person name="Kaul R."/>
            <person name="Kawaguchi M."/>
            <person name="Krajinski F."/>
            <person name="Lammers P."/>
            <person name="Lapierre D."/>
            <person name="Masclaux F.G."/>
            <person name="Murat C."/>
            <person name="Morin E."/>
            <person name="Ndikumana S."/>
            <person name="Pagni M."/>
            <person name="Petitpierre D."/>
            <person name="Requena N."/>
            <person name="Rosikiewicz P."/>
            <person name="Riley R."/>
            <person name="Saito K."/>
            <person name="San Clemente H."/>
            <person name="Shapiro H."/>
            <person name="van Tuinen D."/>
            <person name="Becard G."/>
            <person name="Bonfante P."/>
            <person name="Paszkowski U."/>
            <person name="Shachar-Hill Y."/>
            <person name="Young J.P."/>
            <person name="Sanders I.R."/>
            <person name="Henrissat B."/>
            <person name="Rensing S.A."/>
            <person name="Grigoriev I.V."/>
            <person name="Corradi N."/>
            <person name="Roux C."/>
            <person name="Martin F."/>
        </authorList>
    </citation>
    <scope>NUCLEOTIDE SEQUENCE</scope>
    <source>
        <strain evidence="2">DAOM 197198</strain>
    </source>
</reference>
<evidence type="ECO:0000313" key="2">
    <source>
        <dbReference type="EMBL" id="ESA07589.1"/>
    </source>
</evidence>
<feature type="transmembrane region" description="Helical" evidence="1">
    <location>
        <begin position="82"/>
        <end position="102"/>
    </location>
</feature>
<accession>U9THF7</accession>
<proteinExistence type="predicted"/>
<gene>
    <name evidence="2" type="ORF">GLOINDRAFT_98694</name>
</gene>
<organism evidence="2">
    <name type="scientific">Rhizophagus irregularis (strain DAOM 181602 / DAOM 197198 / MUCL 43194)</name>
    <name type="common">Arbuscular mycorrhizal fungus</name>
    <name type="synonym">Glomus intraradices</name>
    <dbReference type="NCBI Taxonomy" id="747089"/>
    <lineage>
        <taxon>Eukaryota</taxon>
        <taxon>Fungi</taxon>
        <taxon>Fungi incertae sedis</taxon>
        <taxon>Mucoromycota</taxon>
        <taxon>Glomeromycotina</taxon>
        <taxon>Glomeromycetes</taxon>
        <taxon>Glomerales</taxon>
        <taxon>Glomeraceae</taxon>
        <taxon>Rhizophagus</taxon>
    </lineage>
</organism>
<protein>
    <submittedName>
        <fullName evidence="2">Uncharacterized protein</fullName>
    </submittedName>
</protein>
<dbReference type="EMBL" id="KI290145">
    <property type="protein sequence ID" value="ESA07589.1"/>
    <property type="molecule type" value="Genomic_DNA"/>
</dbReference>
<evidence type="ECO:0000256" key="1">
    <source>
        <dbReference type="SAM" id="Phobius"/>
    </source>
</evidence>
<feature type="non-terminal residue" evidence="2">
    <location>
        <position position="1"/>
    </location>
</feature>
<dbReference type="HOGENOM" id="CLU_1870109_0_0_1"/>
<name>U9THF7_RHIID</name>
<keyword evidence="1" id="KW-0472">Membrane</keyword>
<sequence>LITWSTLDIEFRTRRPALQDIWTHVENLLRDRNGQLVFGHDAHFEGQTHFEACICSLNSFSTRLDVHEFWVYLRISFSLVDGFHFAFLVSWVLWIFAVCARLPSNFLWMGKFFFKFMLDKLISPDLYFYRVGVNSGW</sequence>
<keyword evidence="1" id="KW-1133">Transmembrane helix</keyword>
<dbReference type="AlphaFoldDB" id="U9THF7"/>